<evidence type="ECO:0000256" key="1">
    <source>
        <dbReference type="PROSITE-ProRule" id="PRU00339"/>
    </source>
</evidence>
<proteinExistence type="predicted"/>
<reference evidence="2 3" key="1">
    <citation type="journal article" date="2017" name="Front. Genet.">
        <title>Draft sequencing of the heterozygous diploid genome of Satsuma (Citrus unshiu Marc.) using a hybrid assembly approach.</title>
        <authorList>
            <person name="Shimizu T."/>
            <person name="Tanizawa Y."/>
            <person name="Mochizuki T."/>
            <person name="Nagasaki H."/>
            <person name="Yoshioka T."/>
            <person name="Toyoda A."/>
            <person name="Fujiyama A."/>
            <person name="Kaminuma E."/>
            <person name="Nakamura Y."/>
        </authorList>
    </citation>
    <scope>NUCLEOTIDE SEQUENCE [LARGE SCALE GENOMIC DNA]</scope>
    <source>
        <strain evidence="3">cv. Miyagawa wase</strain>
    </source>
</reference>
<dbReference type="STRING" id="55188.A0A2H5PUL7"/>
<dbReference type="Pfam" id="PF13181">
    <property type="entry name" value="TPR_8"/>
    <property type="match status" value="2"/>
</dbReference>
<keyword evidence="1" id="KW-0802">TPR repeat</keyword>
<dbReference type="EMBL" id="BDQV01000130">
    <property type="protein sequence ID" value="GAY56067.1"/>
    <property type="molecule type" value="Genomic_DNA"/>
</dbReference>
<dbReference type="Proteomes" id="UP000236630">
    <property type="component" value="Unassembled WGS sequence"/>
</dbReference>
<evidence type="ECO:0000313" key="2">
    <source>
        <dbReference type="EMBL" id="GAY56068.1"/>
    </source>
</evidence>
<dbReference type="EMBL" id="BDQV01000130">
    <property type="protein sequence ID" value="GAY56065.1"/>
    <property type="molecule type" value="Genomic_DNA"/>
</dbReference>
<dbReference type="InterPro" id="IPR019734">
    <property type="entry name" value="TPR_rpt"/>
</dbReference>
<keyword evidence="3" id="KW-1185">Reference proteome</keyword>
<comment type="caution">
    <text evidence="2">The sequence shown here is derived from an EMBL/GenBank/DDBJ whole genome shotgun (WGS) entry which is preliminary data.</text>
</comment>
<dbReference type="InterPro" id="IPR011990">
    <property type="entry name" value="TPR-like_helical_dom_sf"/>
</dbReference>
<protein>
    <submittedName>
        <fullName evidence="2">Uncharacterized protein</fullName>
    </submittedName>
</protein>
<dbReference type="SMART" id="SM00028">
    <property type="entry name" value="TPR"/>
    <property type="match status" value="2"/>
</dbReference>
<dbReference type="PROSITE" id="PS50005">
    <property type="entry name" value="TPR"/>
    <property type="match status" value="1"/>
</dbReference>
<gene>
    <name evidence="2" type="ORF">CUMW_168970</name>
</gene>
<dbReference type="AlphaFoldDB" id="A0A2H5PUL7"/>
<accession>A0A2H5PUL7</accession>
<organism evidence="2 3">
    <name type="scientific">Citrus unshiu</name>
    <name type="common">Satsuma mandarin</name>
    <name type="synonym">Citrus nobilis var. unshiu</name>
    <dbReference type="NCBI Taxonomy" id="55188"/>
    <lineage>
        <taxon>Eukaryota</taxon>
        <taxon>Viridiplantae</taxon>
        <taxon>Streptophyta</taxon>
        <taxon>Embryophyta</taxon>
        <taxon>Tracheophyta</taxon>
        <taxon>Spermatophyta</taxon>
        <taxon>Magnoliopsida</taxon>
        <taxon>eudicotyledons</taxon>
        <taxon>Gunneridae</taxon>
        <taxon>Pentapetalae</taxon>
        <taxon>rosids</taxon>
        <taxon>malvids</taxon>
        <taxon>Sapindales</taxon>
        <taxon>Rutaceae</taxon>
        <taxon>Aurantioideae</taxon>
        <taxon>Citrus</taxon>
    </lineage>
</organism>
<dbReference type="PANTHER" id="PTHR47682:SF1">
    <property type="entry name" value="TETRATRICOPEPTIDE REPEAT (TPR)-CONTAINING PROTEIN"/>
    <property type="match status" value="1"/>
</dbReference>
<dbReference type="EMBL" id="BDQV01000130">
    <property type="protein sequence ID" value="GAY56068.1"/>
    <property type="molecule type" value="Genomic_DNA"/>
</dbReference>
<name>A0A2H5PUL7_CITUN</name>
<sequence>MVIVWNERVIIDGWQKNLKRCVEEEEPRLNLKKANFSDSRRLSSLEAIELKPFGGIHVLYKDRCLARLTMGNFSAALEDVREALELAPNYTEAYICQGDVFLAMDQYDAAEKSYSTCLQIDPSICRSKSFKTRIGRLQEKQTAANKP</sequence>
<feature type="repeat" description="TPR" evidence="1">
    <location>
        <begin position="91"/>
        <end position="124"/>
    </location>
</feature>
<dbReference type="EMBL" id="BDQV01000130">
    <property type="protein sequence ID" value="GAY56066.1"/>
    <property type="molecule type" value="Genomic_DNA"/>
</dbReference>
<dbReference type="Gene3D" id="1.25.40.10">
    <property type="entry name" value="Tetratricopeptide repeat domain"/>
    <property type="match status" value="1"/>
</dbReference>
<dbReference type="PANTHER" id="PTHR47682">
    <property type="entry name" value="TETRATRICOPEPTIDE REPEAT (TPR)-CONTAINING PROTEIN"/>
    <property type="match status" value="1"/>
</dbReference>
<evidence type="ECO:0000313" key="3">
    <source>
        <dbReference type="Proteomes" id="UP000236630"/>
    </source>
</evidence>
<dbReference type="SUPFAM" id="SSF48452">
    <property type="entry name" value="TPR-like"/>
    <property type="match status" value="1"/>
</dbReference>